<dbReference type="InterPro" id="IPR036388">
    <property type="entry name" value="WH-like_DNA-bd_sf"/>
</dbReference>
<keyword evidence="8" id="KW-1185">Reference proteome</keyword>
<feature type="domain" description="HTH iclR-type" evidence="5">
    <location>
        <begin position="10"/>
        <end position="72"/>
    </location>
</feature>
<keyword evidence="2" id="KW-0238">DNA-binding</keyword>
<comment type="caution">
    <text evidence="7">The sequence shown here is derived from an EMBL/GenBank/DDBJ whole genome shotgun (WGS) entry which is preliminary data.</text>
</comment>
<dbReference type="PANTHER" id="PTHR30136">
    <property type="entry name" value="HELIX-TURN-HELIX TRANSCRIPTIONAL REGULATOR, ICLR FAMILY"/>
    <property type="match status" value="1"/>
</dbReference>
<feature type="domain" description="IclR-ED" evidence="6">
    <location>
        <begin position="73"/>
        <end position="256"/>
    </location>
</feature>
<organism evidence="7 8">
    <name type="scientific">Polaromonas aquatica</name>
    <dbReference type="NCBI Taxonomy" id="332657"/>
    <lineage>
        <taxon>Bacteria</taxon>
        <taxon>Pseudomonadati</taxon>
        <taxon>Pseudomonadota</taxon>
        <taxon>Betaproteobacteria</taxon>
        <taxon>Burkholderiales</taxon>
        <taxon>Comamonadaceae</taxon>
        <taxon>Polaromonas</taxon>
    </lineage>
</organism>
<dbReference type="RefSeq" id="WP_371439031.1">
    <property type="nucleotide sequence ID" value="NZ_JBHSRS010000018.1"/>
</dbReference>
<evidence type="ECO:0000313" key="8">
    <source>
        <dbReference type="Proteomes" id="UP001596270"/>
    </source>
</evidence>
<evidence type="ECO:0000259" key="5">
    <source>
        <dbReference type="PROSITE" id="PS51077"/>
    </source>
</evidence>
<feature type="region of interest" description="Disordered" evidence="4">
    <location>
        <begin position="254"/>
        <end position="276"/>
    </location>
</feature>
<dbReference type="EMBL" id="JBHSRS010000018">
    <property type="protein sequence ID" value="MFC6281362.1"/>
    <property type="molecule type" value="Genomic_DNA"/>
</dbReference>
<gene>
    <name evidence="7" type="ORF">ACFQND_08990</name>
</gene>
<dbReference type="InterPro" id="IPR014757">
    <property type="entry name" value="Tscrpt_reg_IclR_C"/>
</dbReference>
<dbReference type="PANTHER" id="PTHR30136:SF34">
    <property type="entry name" value="TRANSCRIPTIONAL REGULATOR"/>
    <property type="match status" value="1"/>
</dbReference>
<evidence type="ECO:0000256" key="2">
    <source>
        <dbReference type="ARBA" id="ARBA00023125"/>
    </source>
</evidence>
<keyword evidence="1" id="KW-0805">Transcription regulation</keyword>
<evidence type="ECO:0000256" key="4">
    <source>
        <dbReference type="SAM" id="MobiDB-lite"/>
    </source>
</evidence>
<reference evidence="8" key="1">
    <citation type="journal article" date="2019" name="Int. J. Syst. Evol. Microbiol.">
        <title>The Global Catalogue of Microorganisms (GCM) 10K type strain sequencing project: providing services to taxonomists for standard genome sequencing and annotation.</title>
        <authorList>
            <consortium name="The Broad Institute Genomics Platform"/>
            <consortium name="The Broad Institute Genome Sequencing Center for Infectious Disease"/>
            <person name="Wu L."/>
            <person name="Ma J."/>
        </authorList>
    </citation>
    <scope>NUCLEOTIDE SEQUENCE [LARGE SCALE GENOMIC DNA]</scope>
    <source>
        <strain evidence="8">CCUG 39402</strain>
    </source>
</reference>
<proteinExistence type="predicted"/>
<dbReference type="InterPro" id="IPR029016">
    <property type="entry name" value="GAF-like_dom_sf"/>
</dbReference>
<sequence length="276" mass="29890">MTAADDRYTVPALQRGLELLGQFNRHTPELSGADLARQLDLPRASVFRILHTLEKSGFVERVGDSNNYKLSIGVLRLGFEYLASMELTEHGRPVIDALRDQSGYSAHLVVRDNRDVVFVAKATGRSALFHSIQVGARLPAHATVLGRLLLSDLDMAALSALYPDRPLPAHTPKTPTTLAQLKALIDVDRANGYGISQGGYETGISTIAAPVFNDEHEVVAAVSITVPAQQLDASQTEVLVPQVQQAAAQLTQRMSHLPQPGHRPSKQQTPSEKIAA</sequence>
<accession>A0ABW1TX58</accession>
<dbReference type="PROSITE" id="PS51077">
    <property type="entry name" value="HTH_ICLR"/>
    <property type="match status" value="1"/>
</dbReference>
<evidence type="ECO:0000256" key="1">
    <source>
        <dbReference type="ARBA" id="ARBA00023015"/>
    </source>
</evidence>
<evidence type="ECO:0000313" key="7">
    <source>
        <dbReference type="EMBL" id="MFC6281362.1"/>
    </source>
</evidence>
<dbReference type="PROSITE" id="PS51078">
    <property type="entry name" value="ICLR_ED"/>
    <property type="match status" value="1"/>
</dbReference>
<dbReference type="Gene3D" id="3.30.450.40">
    <property type="match status" value="1"/>
</dbReference>
<name>A0ABW1TX58_9BURK</name>
<feature type="compositionally biased region" description="Polar residues" evidence="4">
    <location>
        <begin position="266"/>
        <end position="276"/>
    </location>
</feature>
<dbReference type="Gene3D" id="1.10.10.10">
    <property type="entry name" value="Winged helix-like DNA-binding domain superfamily/Winged helix DNA-binding domain"/>
    <property type="match status" value="1"/>
</dbReference>
<dbReference type="SMART" id="SM00346">
    <property type="entry name" value="HTH_ICLR"/>
    <property type="match status" value="1"/>
</dbReference>
<dbReference type="InterPro" id="IPR005471">
    <property type="entry name" value="Tscrpt_reg_IclR_N"/>
</dbReference>
<dbReference type="Pfam" id="PF01614">
    <property type="entry name" value="IclR_C"/>
    <property type="match status" value="1"/>
</dbReference>
<dbReference type="SUPFAM" id="SSF55781">
    <property type="entry name" value="GAF domain-like"/>
    <property type="match status" value="1"/>
</dbReference>
<protein>
    <submittedName>
        <fullName evidence="7">IclR family transcriptional regulator</fullName>
    </submittedName>
</protein>
<keyword evidence="3" id="KW-0804">Transcription</keyword>
<dbReference type="SUPFAM" id="SSF46785">
    <property type="entry name" value="Winged helix' DNA-binding domain"/>
    <property type="match status" value="1"/>
</dbReference>
<dbReference type="Proteomes" id="UP001596270">
    <property type="component" value="Unassembled WGS sequence"/>
</dbReference>
<evidence type="ECO:0000256" key="3">
    <source>
        <dbReference type="ARBA" id="ARBA00023163"/>
    </source>
</evidence>
<dbReference type="InterPro" id="IPR050707">
    <property type="entry name" value="HTH_MetabolicPath_Reg"/>
</dbReference>
<evidence type="ECO:0000259" key="6">
    <source>
        <dbReference type="PROSITE" id="PS51078"/>
    </source>
</evidence>
<dbReference type="InterPro" id="IPR036390">
    <property type="entry name" value="WH_DNA-bd_sf"/>
</dbReference>
<dbReference type="Pfam" id="PF09339">
    <property type="entry name" value="HTH_IclR"/>
    <property type="match status" value="1"/>
</dbReference>